<dbReference type="InterPro" id="IPR036291">
    <property type="entry name" value="NAD(P)-bd_dom_sf"/>
</dbReference>
<evidence type="ECO:0000313" key="6">
    <source>
        <dbReference type="Proteomes" id="UP001597183"/>
    </source>
</evidence>
<dbReference type="SUPFAM" id="SSF51735">
    <property type="entry name" value="NAD(P)-binding Rossmann-fold domains"/>
    <property type="match status" value="1"/>
</dbReference>
<dbReference type="EC" id="1.-.-.-" evidence="5"/>
<dbReference type="PANTHER" id="PTHR44196:SF2">
    <property type="entry name" value="SHORT-CHAIN DEHYDROGENASE-RELATED"/>
    <property type="match status" value="1"/>
</dbReference>
<dbReference type="Pfam" id="PF00106">
    <property type="entry name" value="adh_short"/>
    <property type="match status" value="1"/>
</dbReference>
<dbReference type="GO" id="GO:0016491">
    <property type="term" value="F:oxidoreductase activity"/>
    <property type="evidence" value="ECO:0007669"/>
    <property type="project" value="UniProtKB-KW"/>
</dbReference>
<dbReference type="Proteomes" id="UP001597183">
    <property type="component" value="Unassembled WGS sequence"/>
</dbReference>
<dbReference type="InterPro" id="IPR020904">
    <property type="entry name" value="Sc_DH/Rdtase_CS"/>
</dbReference>
<evidence type="ECO:0000256" key="1">
    <source>
        <dbReference type="ARBA" id="ARBA00006484"/>
    </source>
</evidence>
<dbReference type="InterPro" id="IPR002347">
    <property type="entry name" value="SDR_fam"/>
</dbReference>
<dbReference type="InterPro" id="IPR057326">
    <property type="entry name" value="KR_dom"/>
</dbReference>
<dbReference type="PRINTS" id="PR00080">
    <property type="entry name" value="SDRFAMILY"/>
</dbReference>
<evidence type="ECO:0000256" key="2">
    <source>
        <dbReference type="ARBA" id="ARBA00023002"/>
    </source>
</evidence>
<proteinExistence type="inferred from homology"/>
<keyword evidence="2 5" id="KW-0560">Oxidoreductase</keyword>
<dbReference type="PIRSF" id="PIRSF000126">
    <property type="entry name" value="11-beta-HSD1"/>
    <property type="match status" value="1"/>
</dbReference>
<evidence type="ECO:0000256" key="3">
    <source>
        <dbReference type="RuleBase" id="RU000363"/>
    </source>
</evidence>
<dbReference type="SMART" id="SM00822">
    <property type="entry name" value="PKS_KR"/>
    <property type="match status" value="1"/>
</dbReference>
<organism evidence="5 6">
    <name type="scientific">Actinoplanes sichuanensis</name>
    <dbReference type="NCBI Taxonomy" id="512349"/>
    <lineage>
        <taxon>Bacteria</taxon>
        <taxon>Bacillati</taxon>
        <taxon>Actinomycetota</taxon>
        <taxon>Actinomycetes</taxon>
        <taxon>Micromonosporales</taxon>
        <taxon>Micromonosporaceae</taxon>
        <taxon>Actinoplanes</taxon>
    </lineage>
</organism>
<dbReference type="RefSeq" id="WP_317792380.1">
    <property type="nucleotide sequence ID" value="NZ_AP028461.1"/>
</dbReference>
<dbReference type="EMBL" id="JBHTMK010000040">
    <property type="protein sequence ID" value="MFD1369443.1"/>
    <property type="molecule type" value="Genomic_DNA"/>
</dbReference>
<dbReference type="PRINTS" id="PR00081">
    <property type="entry name" value="GDHRDH"/>
</dbReference>
<comment type="similarity">
    <text evidence="1 3">Belongs to the short-chain dehydrogenases/reductases (SDR) family.</text>
</comment>
<evidence type="ECO:0000259" key="4">
    <source>
        <dbReference type="SMART" id="SM00822"/>
    </source>
</evidence>
<feature type="domain" description="Ketoreductase" evidence="4">
    <location>
        <begin position="3"/>
        <end position="204"/>
    </location>
</feature>
<dbReference type="CDD" id="cd05233">
    <property type="entry name" value="SDR_c"/>
    <property type="match status" value="1"/>
</dbReference>
<accession>A0ABW4AFZ9</accession>
<comment type="caution">
    <text evidence="5">The sequence shown here is derived from an EMBL/GenBank/DDBJ whole genome shotgun (WGS) entry which is preliminary data.</text>
</comment>
<sequence length="255" mass="26727">MTNHALITGAGTGIGLAIASRMAADGRNLILVGRDGARLDETARRLRTEHGVEVRTVPLDLSRPDAPAELAARTADIEVDVLINNAGVAHVGTVAGIDPGRIRETVEVNATALAETTARFLPAMLARGRGAVINIASTAAYTPAPWNAAYAASKAFVLSFTRALAIETEGTGVRVVAVSPGAVETPMNPGHFRGKRRPEQVAGTVMAALRGRTASAVVDGRLYAAQVFVFGRLLPTRTAARMIGRFFARAAALQR</sequence>
<gene>
    <name evidence="5" type="ORF">ACFQ5G_29245</name>
</gene>
<reference evidence="6" key="1">
    <citation type="journal article" date="2019" name="Int. J. Syst. Evol. Microbiol.">
        <title>The Global Catalogue of Microorganisms (GCM) 10K type strain sequencing project: providing services to taxonomists for standard genome sequencing and annotation.</title>
        <authorList>
            <consortium name="The Broad Institute Genomics Platform"/>
            <consortium name="The Broad Institute Genome Sequencing Center for Infectious Disease"/>
            <person name="Wu L."/>
            <person name="Ma J."/>
        </authorList>
    </citation>
    <scope>NUCLEOTIDE SEQUENCE [LARGE SCALE GENOMIC DNA]</scope>
    <source>
        <strain evidence="6">CCM 7526</strain>
    </source>
</reference>
<dbReference type="Gene3D" id="3.40.50.720">
    <property type="entry name" value="NAD(P)-binding Rossmann-like Domain"/>
    <property type="match status" value="1"/>
</dbReference>
<evidence type="ECO:0000313" key="5">
    <source>
        <dbReference type="EMBL" id="MFD1369443.1"/>
    </source>
</evidence>
<keyword evidence="6" id="KW-1185">Reference proteome</keyword>
<dbReference type="PROSITE" id="PS00061">
    <property type="entry name" value="ADH_SHORT"/>
    <property type="match status" value="1"/>
</dbReference>
<dbReference type="PANTHER" id="PTHR44196">
    <property type="entry name" value="DEHYDROGENASE/REDUCTASE SDR FAMILY MEMBER 7B"/>
    <property type="match status" value="1"/>
</dbReference>
<name>A0ABW4AFZ9_9ACTN</name>
<protein>
    <submittedName>
        <fullName evidence="5">SDR family NAD(P)-dependent oxidoreductase</fullName>
        <ecNumber evidence="5">1.-.-.-</ecNumber>
    </submittedName>
</protein>